<dbReference type="EMBL" id="HBGU01074601">
    <property type="protein sequence ID" value="CAD9538566.1"/>
    <property type="molecule type" value="Transcribed_RNA"/>
</dbReference>
<dbReference type="Pfam" id="PF04117">
    <property type="entry name" value="Mpv17_PMP22"/>
    <property type="match status" value="1"/>
</dbReference>
<dbReference type="GO" id="GO:0016020">
    <property type="term" value="C:membrane"/>
    <property type="evidence" value="ECO:0007669"/>
    <property type="project" value="UniProtKB-SubCell"/>
</dbReference>
<evidence type="ECO:0000256" key="4">
    <source>
        <dbReference type="ARBA" id="ARBA00022989"/>
    </source>
</evidence>
<keyword evidence="3 6" id="KW-0812">Transmembrane</keyword>
<feature type="transmembrane region" description="Helical" evidence="6">
    <location>
        <begin position="37"/>
        <end position="62"/>
    </location>
</feature>
<feature type="transmembrane region" description="Helical" evidence="6">
    <location>
        <begin position="170"/>
        <end position="187"/>
    </location>
</feature>
<evidence type="ECO:0000256" key="2">
    <source>
        <dbReference type="ARBA" id="ARBA00006824"/>
    </source>
</evidence>
<sequence length="188" mass="20885">MTNIIQSGVIAAAANITAQLAADGAVASGPLLEQVVLTMTFIAPIVTCWIPILGSLGLHWTLATAVDQFLFSPLFNIAIFWFISAAFKGGIMLSFTQHDQQECTKGFFSRRECVTTVVDRYEVSLTMHPGMFAAVSEYSPIWATQMQAYYLWLPSTIVRETFVPPHFKGIFINAISFFWNIIFSFILA</sequence>
<comment type="subcellular location">
    <subcellularLocation>
        <location evidence="1">Membrane</location>
        <topology evidence="1">Multi-pass membrane protein</topology>
    </subcellularLocation>
</comment>
<dbReference type="AlphaFoldDB" id="A0A7S2J6V3"/>
<name>A0A7S2J6V3_9EUKA</name>
<evidence type="ECO:0000256" key="3">
    <source>
        <dbReference type="ARBA" id="ARBA00022692"/>
    </source>
</evidence>
<dbReference type="InterPro" id="IPR007248">
    <property type="entry name" value="Mpv17_PMP22"/>
</dbReference>
<keyword evidence="5 6" id="KW-0472">Membrane</keyword>
<reference evidence="7" key="1">
    <citation type="submission" date="2021-01" db="EMBL/GenBank/DDBJ databases">
        <authorList>
            <person name="Corre E."/>
            <person name="Pelletier E."/>
            <person name="Niang G."/>
            <person name="Scheremetjew M."/>
            <person name="Finn R."/>
            <person name="Kale V."/>
            <person name="Holt S."/>
            <person name="Cochrane G."/>
            <person name="Meng A."/>
            <person name="Brown T."/>
            <person name="Cohen L."/>
        </authorList>
    </citation>
    <scope>NUCLEOTIDE SEQUENCE</scope>
    <source>
        <strain evidence="7">UTEX LB 985</strain>
    </source>
</reference>
<proteinExistence type="inferred from homology"/>
<gene>
    <name evidence="7" type="ORF">CBRE1094_LOCUS40653</name>
</gene>
<organism evidence="7">
    <name type="scientific">Haptolina brevifila</name>
    <dbReference type="NCBI Taxonomy" id="156173"/>
    <lineage>
        <taxon>Eukaryota</taxon>
        <taxon>Haptista</taxon>
        <taxon>Haptophyta</taxon>
        <taxon>Prymnesiophyceae</taxon>
        <taxon>Prymnesiales</taxon>
        <taxon>Prymnesiaceae</taxon>
        <taxon>Haptolina</taxon>
    </lineage>
</organism>
<accession>A0A7S2J6V3</accession>
<keyword evidence="4 6" id="KW-1133">Transmembrane helix</keyword>
<evidence type="ECO:0000256" key="6">
    <source>
        <dbReference type="SAM" id="Phobius"/>
    </source>
</evidence>
<evidence type="ECO:0000256" key="1">
    <source>
        <dbReference type="ARBA" id="ARBA00004141"/>
    </source>
</evidence>
<protein>
    <submittedName>
        <fullName evidence="7">Uncharacterized protein</fullName>
    </submittedName>
</protein>
<evidence type="ECO:0000256" key="5">
    <source>
        <dbReference type="ARBA" id="ARBA00023136"/>
    </source>
</evidence>
<feature type="transmembrane region" description="Helical" evidence="6">
    <location>
        <begin position="69"/>
        <end position="87"/>
    </location>
</feature>
<evidence type="ECO:0000313" key="7">
    <source>
        <dbReference type="EMBL" id="CAD9538566.1"/>
    </source>
</evidence>
<comment type="similarity">
    <text evidence="2">Belongs to the peroxisomal membrane protein PXMP2/4 family.</text>
</comment>